<dbReference type="Proteomes" id="UP000620124">
    <property type="component" value="Unassembled WGS sequence"/>
</dbReference>
<evidence type="ECO:0000313" key="1">
    <source>
        <dbReference type="EMBL" id="KAF7328250.1"/>
    </source>
</evidence>
<comment type="caution">
    <text evidence="1">The sequence shown here is derived from an EMBL/GenBank/DDBJ whole genome shotgun (WGS) entry which is preliminary data.</text>
</comment>
<sequence length="368" mass="41098">MLFAFDRDHPGKGFYVSNGATAYWEAIPPKIYHTLIQNAPLKSIAFGLGGAYFYKESAGRWFLSSETYTHYPQVYKIGQSGEQINWVAFGPAGKTIVEDNGGYMRWNDISSSVRAALNTKQIKNIQLGVDSGGSYWIEYIDGSTVSLLPVPWHARYCTARDKPRPHLQITSSSTTAFSGVSSTDTSRQLQLLPSSHQFFQNVAFQFTKSWCHTGTPVPKVRYIFSINPSTAASEKAHKNYEKLFGNTQWMWHATTRECLLGDDGRRTRLCSGANCSLCKIVKEGYKKKYARKTGMNLRSSSFNTILLNTVVVGKPFLTNQAHNGQKKPPKGYHSICGLPGSGSALNFEETCVYDDDAVRPRYLLLFDA</sequence>
<gene>
    <name evidence="1" type="ORF">MVEN_02564900</name>
</gene>
<name>A0A8H6TZB7_9AGAR</name>
<proteinExistence type="predicted"/>
<dbReference type="EMBL" id="JACAZI010000037">
    <property type="protein sequence ID" value="KAF7328250.1"/>
    <property type="molecule type" value="Genomic_DNA"/>
</dbReference>
<dbReference type="Gene3D" id="3.90.228.10">
    <property type="match status" value="2"/>
</dbReference>
<dbReference type="AlphaFoldDB" id="A0A8H6TZB7"/>
<reference evidence="1" key="1">
    <citation type="submission" date="2020-05" db="EMBL/GenBank/DDBJ databases">
        <title>Mycena genomes resolve the evolution of fungal bioluminescence.</title>
        <authorList>
            <person name="Tsai I.J."/>
        </authorList>
    </citation>
    <scope>NUCLEOTIDE SEQUENCE</scope>
    <source>
        <strain evidence="1">CCC161011</strain>
    </source>
</reference>
<dbReference type="OrthoDB" id="9514740at2759"/>
<protein>
    <submittedName>
        <fullName evidence="1">ADP-ribosylation</fullName>
    </submittedName>
</protein>
<keyword evidence="2" id="KW-1185">Reference proteome</keyword>
<evidence type="ECO:0000313" key="2">
    <source>
        <dbReference type="Proteomes" id="UP000620124"/>
    </source>
</evidence>
<organism evidence="1 2">
    <name type="scientific">Mycena venus</name>
    <dbReference type="NCBI Taxonomy" id="2733690"/>
    <lineage>
        <taxon>Eukaryota</taxon>
        <taxon>Fungi</taxon>
        <taxon>Dikarya</taxon>
        <taxon>Basidiomycota</taxon>
        <taxon>Agaricomycotina</taxon>
        <taxon>Agaricomycetes</taxon>
        <taxon>Agaricomycetidae</taxon>
        <taxon>Agaricales</taxon>
        <taxon>Marasmiineae</taxon>
        <taxon>Mycenaceae</taxon>
        <taxon>Mycena</taxon>
    </lineage>
</organism>
<accession>A0A8H6TZB7</accession>
<dbReference type="SUPFAM" id="SSF56399">
    <property type="entry name" value="ADP-ribosylation"/>
    <property type="match status" value="1"/>
</dbReference>